<name>A0A443KCD1_9RHOB</name>
<evidence type="ECO:0000313" key="1">
    <source>
        <dbReference type="EMBL" id="RWR30461.1"/>
    </source>
</evidence>
<dbReference type="AlphaFoldDB" id="A0A443KCD1"/>
<protein>
    <submittedName>
        <fullName evidence="1">Uncharacterized protein</fullName>
    </submittedName>
</protein>
<organism evidence="1 2">
    <name type="scientific">Paenirhodobacter populi</name>
    <dbReference type="NCBI Taxonomy" id="2306993"/>
    <lineage>
        <taxon>Bacteria</taxon>
        <taxon>Pseudomonadati</taxon>
        <taxon>Pseudomonadota</taxon>
        <taxon>Alphaproteobacteria</taxon>
        <taxon>Rhodobacterales</taxon>
        <taxon>Rhodobacter group</taxon>
        <taxon>Paenirhodobacter</taxon>
    </lineage>
</organism>
<evidence type="ECO:0000313" key="2">
    <source>
        <dbReference type="Proteomes" id="UP000284451"/>
    </source>
</evidence>
<reference evidence="1 2" key="1">
    <citation type="submission" date="2019-01" db="EMBL/GenBank/DDBJ databases">
        <title>Sinorhodobacter populi sp. nov. isolated from the symptomatic bark tissue of Populus euramericana canker.</title>
        <authorList>
            <person name="Xu G."/>
        </authorList>
    </citation>
    <scope>NUCLEOTIDE SEQUENCE [LARGE SCALE GENOMIC DNA]</scope>
    <source>
        <strain evidence="1 2">07D10-4-3</strain>
    </source>
</reference>
<dbReference type="Proteomes" id="UP000284451">
    <property type="component" value="Unassembled WGS sequence"/>
</dbReference>
<gene>
    <name evidence="1" type="ORF">D2T29_12380</name>
</gene>
<accession>A0A443KCD1</accession>
<proteinExistence type="predicted"/>
<comment type="caution">
    <text evidence="1">The sequence shown here is derived from an EMBL/GenBank/DDBJ whole genome shotgun (WGS) entry which is preliminary data.</text>
</comment>
<dbReference type="EMBL" id="SAUY01000015">
    <property type="protein sequence ID" value="RWR30461.1"/>
    <property type="molecule type" value="Genomic_DNA"/>
</dbReference>
<dbReference type="RefSeq" id="WP_128232667.1">
    <property type="nucleotide sequence ID" value="NZ_SAUY01000015.1"/>
</dbReference>
<reference evidence="1 2" key="2">
    <citation type="submission" date="2019-01" db="EMBL/GenBank/DDBJ databases">
        <authorList>
            <person name="Li Y."/>
        </authorList>
    </citation>
    <scope>NUCLEOTIDE SEQUENCE [LARGE SCALE GENOMIC DNA]</scope>
    <source>
        <strain evidence="1 2">07D10-4-3</strain>
    </source>
</reference>
<sequence length="103" mass="11373">MTMYEWAEKSFDNRSEMLDYLVYQYFTGGGLDPAPDVDFLLAGGETASKHAADCTRGLGLDESPDGVELSHMALNDYTASDLAEAIQRLITLRPDKKQTGYSN</sequence>